<protein>
    <submittedName>
        <fullName evidence="5">BTB/POZ domain-containing protein POB1</fullName>
    </submittedName>
</protein>
<evidence type="ECO:0000313" key="6">
    <source>
        <dbReference type="Proteomes" id="UP000222542"/>
    </source>
</evidence>
<dbReference type="SMART" id="SM00225">
    <property type="entry name" value="BTB"/>
    <property type="match status" value="1"/>
</dbReference>
<dbReference type="InterPro" id="IPR011705">
    <property type="entry name" value="BACK"/>
</dbReference>
<dbReference type="Gene3D" id="3.30.710.10">
    <property type="entry name" value="Potassium Channel Kv1.1, Chain A"/>
    <property type="match status" value="1"/>
</dbReference>
<dbReference type="AlphaFoldDB" id="A0A2G3ADK7"/>
<dbReference type="CDD" id="cd18186">
    <property type="entry name" value="BTB_POZ_ZBTB_KLHL-like"/>
    <property type="match status" value="1"/>
</dbReference>
<evidence type="ECO:0000256" key="1">
    <source>
        <dbReference type="ARBA" id="ARBA00002668"/>
    </source>
</evidence>
<dbReference type="Gramene" id="PHT92321">
    <property type="protein sequence ID" value="PHT92321"/>
    <property type="gene ID" value="T459_00203"/>
</dbReference>
<proteinExistence type="predicted"/>
<dbReference type="PANTHER" id="PTHR46336">
    <property type="entry name" value="OS02G0260700 PROTEIN"/>
    <property type="match status" value="1"/>
</dbReference>
<dbReference type="Pfam" id="PF21536">
    <property type="entry name" value="BTB_KLHL33"/>
    <property type="match status" value="1"/>
</dbReference>
<keyword evidence="6" id="KW-1185">Reference proteome</keyword>
<dbReference type="Proteomes" id="UP000222542">
    <property type="component" value="Unassembled WGS sequence"/>
</dbReference>
<feature type="domain" description="BTB" evidence="4">
    <location>
        <begin position="134"/>
        <end position="203"/>
    </location>
</feature>
<evidence type="ECO:0000313" key="5">
    <source>
        <dbReference type="EMBL" id="PHT92321.1"/>
    </source>
</evidence>
<dbReference type="PANTHER" id="PTHR46336:SF18">
    <property type="entry name" value="BTB_POZ DOMAIN-CONTAINING PROTEIN POB1-LIKE"/>
    <property type="match status" value="1"/>
</dbReference>
<dbReference type="STRING" id="4072.A0A2G3ADK7"/>
<gene>
    <name evidence="5" type="ORF">T459_00203</name>
</gene>
<reference evidence="5 6" key="2">
    <citation type="journal article" date="2017" name="Genome Biol.">
        <title>New reference genome sequences of hot pepper reveal the massive evolution of plant disease-resistance genes by retroduplication.</title>
        <authorList>
            <person name="Kim S."/>
            <person name="Park J."/>
            <person name="Yeom S.I."/>
            <person name="Kim Y.M."/>
            <person name="Seo E."/>
            <person name="Kim K.T."/>
            <person name="Kim M.S."/>
            <person name="Lee J.M."/>
            <person name="Cheong K."/>
            <person name="Shin H.S."/>
            <person name="Kim S.B."/>
            <person name="Han K."/>
            <person name="Lee J."/>
            <person name="Park M."/>
            <person name="Lee H.A."/>
            <person name="Lee H.Y."/>
            <person name="Lee Y."/>
            <person name="Oh S."/>
            <person name="Lee J.H."/>
            <person name="Choi E."/>
            <person name="Choi E."/>
            <person name="Lee S.E."/>
            <person name="Jeon J."/>
            <person name="Kim H."/>
            <person name="Choi G."/>
            <person name="Song H."/>
            <person name="Lee J."/>
            <person name="Lee S.C."/>
            <person name="Kwon J.K."/>
            <person name="Lee H.Y."/>
            <person name="Koo N."/>
            <person name="Hong Y."/>
            <person name="Kim R.W."/>
            <person name="Kang W.H."/>
            <person name="Huh J.H."/>
            <person name="Kang B.C."/>
            <person name="Yang T.J."/>
            <person name="Lee Y.H."/>
            <person name="Bennetzen J.L."/>
            <person name="Choi D."/>
        </authorList>
    </citation>
    <scope>NUCLEOTIDE SEQUENCE [LARGE SCALE GENOMIC DNA]</scope>
    <source>
        <strain evidence="6">cv. CM334</strain>
    </source>
</reference>
<name>A0A2G3ADK7_CAPAN</name>
<comment type="pathway">
    <text evidence="2">Protein modification; protein ubiquitination.</text>
</comment>
<dbReference type="Gene3D" id="1.25.40.420">
    <property type="match status" value="1"/>
</dbReference>
<dbReference type="InterPro" id="IPR000210">
    <property type="entry name" value="BTB/POZ_dom"/>
</dbReference>
<dbReference type="InterPro" id="IPR011333">
    <property type="entry name" value="SKP1/BTB/POZ_sf"/>
</dbReference>
<dbReference type="SMART" id="SM00875">
    <property type="entry name" value="BACK"/>
    <property type="match status" value="1"/>
</dbReference>
<comment type="function">
    <text evidence="1">May act as a substrate-specific adapter of an E3 ubiquitin-protein ligase complex (CUL3-RBX1-BTB) which mediates the ubiquitination and subsequent proteasomal degradation of target proteins.</text>
</comment>
<organism evidence="5 6">
    <name type="scientific">Capsicum annuum</name>
    <name type="common">Capsicum pepper</name>
    <dbReference type="NCBI Taxonomy" id="4072"/>
    <lineage>
        <taxon>Eukaryota</taxon>
        <taxon>Viridiplantae</taxon>
        <taxon>Streptophyta</taxon>
        <taxon>Embryophyta</taxon>
        <taxon>Tracheophyta</taxon>
        <taxon>Spermatophyta</taxon>
        <taxon>Magnoliopsida</taxon>
        <taxon>eudicotyledons</taxon>
        <taxon>Gunneridae</taxon>
        <taxon>Pentapetalae</taxon>
        <taxon>asterids</taxon>
        <taxon>lamiids</taxon>
        <taxon>Solanales</taxon>
        <taxon>Solanaceae</taxon>
        <taxon>Solanoideae</taxon>
        <taxon>Capsiceae</taxon>
        <taxon>Capsicum</taxon>
    </lineage>
</organism>
<sequence length="546" mass="62684">MNSNSATGRRFIRSGTEPDFRFAFDEKNYSDRVLMIEISPDFPELKTSHEECFSIVVDWARKLKRRREEINRRGNDNVDVVMQFGKKKVSCNLLEKDNGLADDEREEAVGMLEESPSGIAMATNLPGTYSSMNMDSSNPLRVRTLHISSAILAAKSQFFYKLFVGMKESQQQHVTIQIHVSAEETAVMDLLKFIYSNALSATTPTGVFDVLMAADKFEVVSCMRYCSFLLQNLHMTTDSALLYLNLPSNILMADDVQLLTNAAKKFLAARFVDITKFQEEVFSLPLLGIEAVLSSDDLQIDSEDAVYDIALKWARKHYPKLEERWEVWSSHLCHLIRFPFMTERKLRKVLMCSDFDPELASKLVIEALFYKDEAPYCQGSIAAEAGNALHHCYVQRAYKYRPVKALHFETPRQQCIIYLDLKRDECVRLFPVGRVYTQTFHLGGRGFFLSARCSMDQQNGSHCFGLFLRMQEKGSESFAVDYEFAARISPDEKYVRKHKGDYIFTRGMKVGCRNLFGVDWTTFLDRDSVYFINGILYLRAEVTVRQ</sequence>
<dbReference type="EMBL" id="AYRZ02000001">
    <property type="protein sequence ID" value="PHT92321.1"/>
    <property type="molecule type" value="Genomic_DNA"/>
</dbReference>
<evidence type="ECO:0000256" key="3">
    <source>
        <dbReference type="ARBA" id="ARBA00022786"/>
    </source>
</evidence>
<dbReference type="FunFam" id="1.25.40.420:FF:000008">
    <property type="entry name" value="BTB/POZ domain-containing protein POB1"/>
    <property type="match status" value="1"/>
</dbReference>
<evidence type="ECO:0000259" key="4">
    <source>
        <dbReference type="PROSITE" id="PS50097"/>
    </source>
</evidence>
<dbReference type="InterPro" id="IPR045890">
    <property type="entry name" value="POB1-like"/>
</dbReference>
<dbReference type="GO" id="GO:0010114">
    <property type="term" value="P:response to red light"/>
    <property type="evidence" value="ECO:0000318"/>
    <property type="project" value="GO_Central"/>
</dbReference>
<dbReference type="Pfam" id="PF07707">
    <property type="entry name" value="BACK"/>
    <property type="match status" value="1"/>
</dbReference>
<dbReference type="SUPFAM" id="SSF49599">
    <property type="entry name" value="TRAF domain-like"/>
    <property type="match status" value="1"/>
</dbReference>
<accession>A0A2G3ADK7</accession>
<dbReference type="GO" id="GO:0005634">
    <property type="term" value="C:nucleus"/>
    <property type="evidence" value="ECO:0000318"/>
    <property type="project" value="GO_Central"/>
</dbReference>
<keyword evidence="3" id="KW-0833">Ubl conjugation pathway</keyword>
<reference evidence="5 6" key="1">
    <citation type="journal article" date="2014" name="Nat. Genet.">
        <title>Genome sequence of the hot pepper provides insights into the evolution of pungency in Capsicum species.</title>
        <authorList>
            <person name="Kim S."/>
            <person name="Park M."/>
            <person name="Yeom S.I."/>
            <person name="Kim Y.M."/>
            <person name="Lee J.M."/>
            <person name="Lee H.A."/>
            <person name="Seo E."/>
            <person name="Choi J."/>
            <person name="Cheong K."/>
            <person name="Kim K.T."/>
            <person name="Jung K."/>
            <person name="Lee G.W."/>
            <person name="Oh S.K."/>
            <person name="Bae C."/>
            <person name="Kim S.B."/>
            <person name="Lee H.Y."/>
            <person name="Kim S.Y."/>
            <person name="Kim M.S."/>
            <person name="Kang B.C."/>
            <person name="Jo Y.D."/>
            <person name="Yang H.B."/>
            <person name="Jeong H.J."/>
            <person name="Kang W.H."/>
            <person name="Kwon J.K."/>
            <person name="Shin C."/>
            <person name="Lim J.Y."/>
            <person name="Park J.H."/>
            <person name="Huh J.H."/>
            <person name="Kim J.S."/>
            <person name="Kim B.D."/>
            <person name="Cohen O."/>
            <person name="Paran I."/>
            <person name="Suh M.C."/>
            <person name="Lee S.B."/>
            <person name="Kim Y.K."/>
            <person name="Shin Y."/>
            <person name="Noh S.J."/>
            <person name="Park J."/>
            <person name="Seo Y.S."/>
            <person name="Kwon S.Y."/>
            <person name="Kim H.A."/>
            <person name="Park J.M."/>
            <person name="Kim H.J."/>
            <person name="Choi S.B."/>
            <person name="Bosland P.W."/>
            <person name="Reeves G."/>
            <person name="Jo S.H."/>
            <person name="Lee B.W."/>
            <person name="Cho H.T."/>
            <person name="Choi H.S."/>
            <person name="Lee M.S."/>
            <person name="Yu Y."/>
            <person name="Do Choi Y."/>
            <person name="Park B.S."/>
            <person name="van Deynze A."/>
            <person name="Ashrafi H."/>
            <person name="Hill T."/>
            <person name="Kim W.T."/>
            <person name="Pai H.S."/>
            <person name="Ahn H.K."/>
            <person name="Yeam I."/>
            <person name="Giovannoni J.J."/>
            <person name="Rose J.K."/>
            <person name="Sorensen I."/>
            <person name="Lee S.J."/>
            <person name="Kim R.W."/>
            <person name="Choi I.Y."/>
            <person name="Choi B.S."/>
            <person name="Lim J.S."/>
            <person name="Lee Y.H."/>
            <person name="Choi D."/>
        </authorList>
    </citation>
    <scope>NUCLEOTIDE SEQUENCE [LARGE SCALE GENOMIC DNA]</scope>
    <source>
        <strain evidence="6">cv. CM334</strain>
    </source>
</reference>
<evidence type="ECO:0000256" key="2">
    <source>
        <dbReference type="ARBA" id="ARBA00004906"/>
    </source>
</evidence>
<dbReference type="SUPFAM" id="SSF54695">
    <property type="entry name" value="POZ domain"/>
    <property type="match status" value="1"/>
</dbReference>
<comment type="caution">
    <text evidence="5">The sequence shown here is derived from an EMBL/GenBank/DDBJ whole genome shotgun (WGS) entry which is preliminary data.</text>
</comment>
<dbReference type="PROSITE" id="PS50097">
    <property type="entry name" value="BTB"/>
    <property type="match status" value="1"/>
</dbReference>